<proteinExistence type="predicted"/>
<protein>
    <submittedName>
        <fullName evidence="1">Uncharacterized protein</fullName>
    </submittedName>
</protein>
<comment type="caution">
    <text evidence="1">The sequence shown here is derived from an EMBL/GenBank/DDBJ whole genome shotgun (WGS) entry which is preliminary data.</text>
</comment>
<dbReference type="AlphaFoldDB" id="A0AAW2GXG1"/>
<dbReference type="Proteomes" id="UP001430953">
    <property type="component" value="Unassembled WGS sequence"/>
</dbReference>
<organism evidence="1 2">
    <name type="scientific">Cardiocondyla obscurior</name>
    <dbReference type="NCBI Taxonomy" id="286306"/>
    <lineage>
        <taxon>Eukaryota</taxon>
        <taxon>Metazoa</taxon>
        <taxon>Ecdysozoa</taxon>
        <taxon>Arthropoda</taxon>
        <taxon>Hexapoda</taxon>
        <taxon>Insecta</taxon>
        <taxon>Pterygota</taxon>
        <taxon>Neoptera</taxon>
        <taxon>Endopterygota</taxon>
        <taxon>Hymenoptera</taxon>
        <taxon>Apocrita</taxon>
        <taxon>Aculeata</taxon>
        <taxon>Formicoidea</taxon>
        <taxon>Formicidae</taxon>
        <taxon>Myrmicinae</taxon>
        <taxon>Cardiocondyla</taxon>
    </lineage>
</organism>
<name>A0AAW2GXG1_9HYME</name>
<evidence type="ECO:0000313" key="2">
    <source>
        <dbReference type="Proteomes" id="UP001430953"/>
    </source>
</evidence>
<gene>
    <name evidence="1" type="ORF">PUN28_000039</name>
</gene>
<evidence type="ECO:0000313" key="1">
    <source>
        <dbReference type="EMBL" id="KAL0131989.1"/>
    </source>
</evidence>
<sequence length="134" mass="15040">MSEQAFNLPRSTSSSNVRIRRVRQINGVVAGGCLCRTSIYSRRDFIRFAPPTGKKSADVDKGGSDGTGISSCAVRVTRLIIHDIFPREKPRNFLQNFDSCRCRAPFVSYGVSYTFAEMPGYLSFPPFLPLDHYH</sequence>
<dbReference type="EMBL" id="JADYXP020000001">
    <property type="protein sequence ID" value="KAL0131989.1"/>
    <property type="molecule type" value="Genomic_DNA"/>
</dbReference>
<keyword evidence="2" id="KW-1185">Reference proteome</keyword>
<reference evidence="1 2" key="1">
    <citation type="submission" date="2023-03" db="EMBL/GenBank/DDBJ databases">
        <title>High recombination rates correlate with genetic variation in Cardiocondyla obscurior ants.</title>
        <authorList>
            <person name="Errbii M."/>
        </authorList>
    </citation>
    <scope>NUCLEOTIDE SEQUENCE [LARGE SCALE GENOMIC DNA]</scope>
    <source>
        <strain evidence="1">Alpha-2009</strain>
        <tissue evidence="1">Whole body</tissue>
    </source>
</reference>
<accession>A0AAW2GXG1</accession>